<comment type="caution">
    <text evidence="2">The sequence shown here is derived from an EMBL/GenBank/DDBJ whole genome shotgun (WGS) entry which is preliminary data.</text>
</comment>
<keyword evidence="3" id="KW-1185">Reference proteome</keyword>
<sequence>MDRGRCLENLAGYAKLACQAGGYYGSVFSAGRGVTQGGPFSPCIFNVVVDAVVREWLRQTLGVEVARQGLGDLARTILVAFYADDGVLLARCPEWLQNSFTILVGLFERVGLRTTSAQKTNAMTCIPGRIRVSMTEEVYNDYCHEASTHAARKRLRVECNICGQSMQAASLQHHLETQHDVYRSFVLNRDLEGERPPATFHADEDTETGLLYCCPVPSCCGGAHTRFTL</sequence>
<dbReference type="InterPro" id="IPR000477">
    <property type="entry name" value="RT_dom"/>
</dbReference>
<dbReference type="SUPFAM" id="SSF56672">
    <property type="entry name" value="DNA/RNA polymerases"/>
    <property type="match status" value="1"/>
</dbReference>
<dbReference type="AlphaFoldDB" id="A0ABD3N059"/>
<name>A0ABD3N059_9STRA</name>
<dbReference type="EMBL" id="JALLBG020000055">
    <property type="protein sequence ID" value="KAL3769483.1"/>
    <property type="molecule type" value="Genomic_DNA"/>
</dbReference>
<evidence type="ECO:0000313" key="2">
    <source>
        <dbReference type="EMBL" id="KAL3769483.1"/>
    </source>
</evidence>
<dbReference type="Pfam" id="PF00078">
    <property type="entry name" value="RVT_1"/>
    <property type="match status" value="1"/>
</dbReference>
<gene>
    <name evidence="2" type="ORF">ACHAWU_008892</name>
</gene>
<dbReference type="Proteomes" id="UP001530293">
    <property type="component" value="Unassembled WGS sequence"/>
</dbReference>
<proteinExistence type="predicted"/>
<feature type="domain" description="Reverse transcriptase" evidence="1">
    <location>
        <begin position="28"/>
        <end position="124"/>
    </location>
</feature>
<accession>A0ABD3N059</accession>
<evidence type="ECO:0000313" key="3">
    <source>
        <dbReference type="Proteomes" id="UP001530293"/>
    </source>
</evidence>
<evidence type="ECO:0000259" key="1">
    <source>
        <dbReference type="Pfam" id="PF00078"/>
    </source>
</evidence>
<organism evidence="2 3">
    <name type="scientific">Discostella pseudostelligera</name>
    <dbReference type="NCBI Taxonomy" id="259834"/>
    <lineage>
        <taxon>Eukaryota</taxon>
        <taxon>Sar</taxon>
        <taxon>Stramenopiles</taxon>
        <taxon>Ochrophyta</taxon>
        <taxon>Bacillariophyta</taxon>
        <taxon>Coscinodiscophyceae</taxon>
        <taxon>Thalassiosirophycidae</taxon>
        <taxon>Stephanodiscales</taxon>
        <taxon>Stephanodiscaceae</taxon>
        <taxon>Discostella</taxon>
    </lineage>
</organism>
<protein>
    <recommendedName>
        <fullName evidence="1">Reverse transcriptase domain-containing protein</fullName>
    </recommendedName>
</protein>
<dbReference type="InterPro" id="IPR043502">
    <property type="entry name" value="DNA/RNA_pol_sf"/>
</dbReference>
<reference evidence="2 3" key="1">
    <citation type="submission" date="2024-10" db="EMBL/GenBank/DDBJ databases">
        <title>Updated reference genomes for cyclostephanoid diatoms.</title>
        <authorList>
            <person name="Roberts W.R."/>
            <person name="Alverson A.J."/>
        </authorList>
    </citation>
    <scope>NUCLEOTIDE SEQUENCE [LARGE SCALE GENOMIC DNA]</scope>
    <source>
        <strain evidence="2 3">AJA232-27</strain>
    </source>
</reference>